<comment type="caution">
    <text evidence="1">The sequence shown here is derived from an EMBL/GenBank/DDBJ whole genome shotgun (WGS) entry which is preliminary data.</text>
</comment>
<dbReference type="EMBL" id="MAVT02001224">
    <property type="protein sequence ID" value="POS71596.1"/>
    <property type="molecule type" value="Genomic_DNA"/>
</dbReference>
<dbReference type="InParanoid" id="A0A2P5HMW3"/>
<keyword evidence="2" id="KW-1185">Reference proteome</keyword>
<dbReference type="Proteomes" id="UP000094444">
    <property type="component" value="Unassembled WGS sequence"/>
</dbReference>
<dbReference type="AlphaFoldDB" id="A0A2P5HMW3"/>
<proteinExistence type="predicted"/>
<evidence type="ECO:0000313" key="2">
    <source>
        <dbReference type="Proteomes" id="UP000094444"/>
    </source>
</evidence>
<protein>
    <submittedName>
        <fullName evidence="1">Uncharacterized protein</fullName>
    </submittedName>
</protein>
<sequence length="195" mass="22692">MHGPEKLGCVIFSLSNIQEHDVPTGPLDTSGGSHTLRLSGELFLGITRRNNSLPRDIWDRRRSGGLLSDGMTRVWWIIHDTNISGRMGERYFEVLFTKRHYYSSTTDQSVYFERWRDYVKEQWEQYLRRRGRSVARWVARQYPDETLPTGWETQFLADLRRYQMDDICAETQAMSPEELLESGASSGHLLLCGLL</sequence>
<name>A0A2P5HMW3_DIAHE</name>
<organism evidence="1 2">
    <name type="scientific">Diaporthe helianthi</name>
    <dbReference type="NCBI Taxonomy" id="158607"/>
    <lineage>
        <taxon>Eukaryota</taxon>
        <taxon>Fungi</taxon>
        <taxon>Dikarya</taxon>
        <taxon>Ascomycota</taxon>
        <taxon>Pezizomycotina</taxon>
        <taxon>Sordariomycetes</taxon>
        <taxon>Sordariomycetidae</taxon>
        <taxon>Diaporthales</taxon>
        <taxon>Diaporthaceae</taxon>
        <taxon>Diaporthe</taxon>
    </lineage>
</organism>
<evidence type="ECO:0000313" key="1">
    <source>
        <dbReference type="EMBL" id="POS71596.1"/>
    </source>
</evidence>
<accession>A0A2P5HMW3</accession>
<reference evidence="1" key="1">
    <citation type="submission" date="2017-09" db="EMBL/GenBank/DDBJ databases">
        <title>Polyketide synthases of a Diaporthe helianthi virulent isolate.</title>
        <authorList>
            <person name="Baroncelli R."/>
        </authorList>
    </citation>
    <scope>NUCLEOTIDE SEQUENCE [LARGE SCALE GENOMIC DNA]</scope>
    <source>
        <strain evidence="1">7/96</strain>
    </source>
</reference>
<gene>
    <name evidence="1" type="ORF">DHEL01_v210012</name>
</gene>
<dbReference type="OrthoDB" id="10397384at2759"/>